<gene>
    <name evidence="1" type="ORF">HAX54_038524</name>
</gene>
<dbReference type="Proteomes" id="UP000823775">
    <property type="component" value="Unassembled WGS sequence"/>
</dbReference>
<dbReference type="EMBL" id="JACEIK010005263">
    <property type="protein sequence ID" value="MCE0481110.1"/>
    <property type="molecule type" value="Genomic_DNA"/>
</dbReference>
<evidence type="ECO:0000313" key="1">
    <source>
        <dbReference type="EMBL" id="MCE0481110.1"/>
    </source>
</evidence>
<reference evidence="1 2" key="1">
    <citation type="journal article" date="2021" name="BMC Genomics">
        <title>Datura genome reveals duplications of psychoactive alkaloid biosynthetic genes and high mutation rate following tissue culture.</title>
        <authorList>
            <person name="Rajewski A."/>
            <person name="Carter-House D."/>
            <person name="Stajich J."/>
            <person name="Litt A."/>
        </authorList>
    </citation>
    <scope>NUCLEOTIDE SEQUENCE [LARGE SCALE GENOMIC DNA]</scope>
    <source>
        <strain evidence="1">AR-01</strain>
    </source>
</reference>
<protein>
    <submittedName>
        <fullName evidence="1">Uncharacterized protein</fullName>
    </submittedName>
</protein>
<organism evidence="1 2">
    <name type="scientific">Datura stramonium</name>
    <name type="common">Jimsonweed</name>
    <name type="synonym">Common thornapple</name>
    <dbReference type="NCBI Taxonomy" id="4076"/>
    <lineage>
        <taxon>Eukaryota</taxon>
        <taxon>Viridiplantae</taxon>
        <taxon>Streptophyta</taxon>
        <taxon>Embryophyta</taxon>
        <taxon>Tracheophyta</taxon>
        <taxon>Spermatophyta</taxon>
        <taxon>Magnoliopsida</taxon>
        <taxon>eudicotyledons</taxon>
        <taxon>Gunneridae</taxon>
        <taxon>Pentapetalae</taxon>
        <taxon>asterids</taxon>
        <taxon>lamiids</taxon>
        <taxon>Solanales</taxon>
        <taxon>Solanaceae</taxon>
        <taxon>Solanoideae</taxon>
        <taxon>Datureae</taxon>
        <taxon>Datura</taxon>
    </lineage>
</organism>
<evidence type="ECO:0000313" key="2">
    <source>
        <dbReference type="Proteomes" id="UP000823775"/>
    </source>
</evidence>
<sequence length="149" mass="16709">MTPNIASTDPQLHRQQRPIALFPPKGPLQITNTTISKAKNQAQAEFVKMANPTNTQNLQSEEENLETILTATPFSPDHVPSSWMELALQMLTLILNLLVKTRPVTVLIQNLLYLAQIIKEKLNQGLANFGRQLWLATLMQAQAMSNHQT</sequence>
<keyword evidence="2" id="KW-1185">Reference proteome</keyword>
<accession>A0ABS8VL87</accession>
<comment type="caution">
    <text evidence="1">The sequence shown here is derived from an EMBL/GenBank/DDBJ whole genome shotgun (WGS) entry which is preliminary data.</text>
</comment>
<name>A0ABS8VL87_DATST</name>
<proteinExistence type="predicted"/>